<reference evidence="1" key="1">
    <citation type="submission" date="2022-09" db="EMBL/GenBank/DDBJ databases">
        <title>A Global Phylogenomic Analysis of the Shiitake Genus Lentinula.</title>
        <authorList>
            <consortium name="DOE Joint Genome Institute"/>
            <person name="Sierra-Patev S."/>
            <person name="Min B."/>
            <person name="Naranjo-Ortiz M."/>
            <person name="Looney B."/>
            <person name="Konkel Z."/>
            <person name="Slot J.C."/>
            <person name="Sakamoto Y."/>
            <person name="Steenwyk J.L."/>
            <person name="Rokas A."/>
            <person name="Carro J."/>
            <person name="Camarero S."/>
            <person name="Ferreira P."/>
            <person name="Molpeceres G."/>
            <person name="Ruiz-Duenas F.J."/>
            <person name="Serrano A."/>
            <person name="Henrissat B."/>
            <person name="Drula E."/>
            <person name="Hughes K.W."/>
            <person name="Mata J.L."/>
            <person name="Ishikawa N.K."/>
            <person name="Vargas-Isla R."/>
            <person name="Ushijima S."/>
            <person name="Smith C.A."/>
            <person name="Ahrendt S."/>
            <person name="Andreopoulos W."/>
            <person name="He G."/>
            <person name="Labutti K."/>
            <person name="Lipzen A."/>
            <person name="Ng V."/>
            <person name="Riley R."/>
            <person name="Sandor L."/>
            <person name="Barry K."/>
            <person name="Martinez A.T."/>
            <person name="Xiao Y."/>
            <person name="Gibbons J.G."/>
            <person name="Terashima K."/>
            <person name="Grigoriev I.V."/>
            <person name="Hibbett D.S."/>
        </authorList>
    </citation>
    <scope>NUCLEOTIDE SEQUENCE</scope>
    <source>
        <strain evidence="1">TMI1499</strain>
    </source>
</reference>
<dbReference type="EMBL" id="MU795592">
    <property type="protein sequence ID" value="KAJ3805468.1"/>
    <property type="molecule type" value="Genomic_DNA"/>
</dbReference>
<organism evidence="1 2">
    <name type="scientific">Lentinula aff. lateritia</name>
    <dbReference type="NCBI Taxonomy" id="2804960"/>
    <lineage>
        <taxon>Eukaryota</taxon>
        <taxon>Fungi</taxon>
        <taxon>Dikarya</taxon>
        <taxon>Basidiomycota</taxon>
        <taxon>Agaricomycotina</taxon>
        <taxon>Agaricomycetes</taxon>
        <taxon>Agaricomycetidae</taxon>
        <taxon>Agaricales</taxon>
        <taxon>Marasmiineae</taxon>
        <taxon>Omphalotaceae</taxon>
        <taxon>Lentinula</taxon>
    </lineage>
</organism>
<proteinExistence type="predicted"/>
<sequence length="141" mass="16419">LLSKTSESIWRIARENFVPGLPPLPMDLNQPQYACLFFDMSCYVRHFTVQPNIYSSGILEYRFVTIIGDATMCSGGSAYNAVLVIQKCMQPNQNLWICTCKQPFTFFRRFPMYSWELLLHLKPFPFKVVLPREKIKRTGLL</sequence>
<protein>
    <submittedName>
        <fullName evidence="1">Uncharacterized protein</fullName>
    </submittedName>
</protein>
<keyword evidence="2" id="KW-1185">Reference proteome</keyword>
<accession>A0ACC1TLC0</accession>
<gene>
    <name evidence="1" type="ORF">F5876DRAFT_51806</name>
</gene>
<dbReference type="Proteomes" id="UP001163835">
    <property type="component" value="Unassembled WGS sequence"/>
</dbReference>
<comment type="caution">
    <text evidence="1">The sequence shown here is derived from an EMBL/GenBank/DDBJ whole genome shotgun (WGS) entry which is preliminary data.</text>
</comment>
<evidence type="ECO:0000313" key="1">
    <source>
        <dbReference type="EMBL" id="KAJ3805468.1"/>
    </source>
</evidence>
<feature type="non-terminal residue" evidence="1">
    <location>
        <position position="1"/>
    </location>
</feature>
<evidence type="ECO:0000313" key="2">
    <source>
        <dbReference type="Proteomes" id="UP001163835"/>
    </source>
</evidence>
<name>A0ACC1TLC0_9AGAR</name>